<protein>
    <recommendedName>
        <fullName evidence="9">Protein kinase domain-containing protein</fullName>
    </recommendedName>
</protein>
<reference evidence="13" key="1">
    <citation type="journal article" date="2014" name="Microb. Cell Fact.">
        <title>Exploiting Issatchenkia orientalis SD108 for succinic acid production.</title>
        <authorList>
            <person name="Xiao H."/>
            <person name="Shao Z."/>
            <person name="Jiang Y."/>
            <person name="Dole S."/>
            <person name="Zhao H."/>
        </authorList>
    </citation>
    <scope>NUCLEOTIDE SEQUENCE [LARGE SCALE GENOMIC DNA]</scope>
    <source>
        <strain evidence="13">SD108</strain>
    </source>
</reference>
<feature type="compositionally biased region" description="Basic and acidic residues" evidence="8">
    <location>
        <begin position="93"/>
        <end position="102"/>
    </location>
</feature>
<dbReference type="SMART" id="SM00220">
    <property type="entry name" value="S_TKc"/>
    <property type="match status" value="1"/>
</dbReference>
<name>A0A099NX45_PICKU</name>
<reference evidence="12 14" key="3">
    <citation type="submission" date="2017-05" db="EMBL/GenBank/DDBJ databases">
        <title>The Genome Sequence of Candida krusei Ckrusei653.</title>
        <authorList>
            <person name="Cuomo C."/>
            <person name="Forche A."/>
            <person name="Young S."/>
            <person name="Abouelleil A."/>
            <person name="Cao P."/>
            <person name="Chapman S."/>
            <person name="Cusick C."/>
            <person name="Shea T."/>
            <person name="Nusbaum C."/>
            <person name="Birren B."/>
        </authorList>
    </citation>
    <scope>NUCLEOTIDE SEQUENCE [LARGE SCALE GENOMIC DNA]</scope>
    <source>
        <strain evidence="12 14">Ckrusei653</strain>
    </source>
</reference>
<dbReference type="PROSITE" id="PS00107">
    <property type="entry name" value="PROTEIN_KINASE_ATP"/>
    <property type="match status" value="1"/>
</dbReference>
<evidence type="ECO:0000313" key="14">
    <source>
        <dbReference type="Proteomes" id="UP000195871"/>
    </source>
</evidence>
<dbReference type="AlphaFoldDB" id="A0A099NX45"/>
<dbReference type="PROSITE" id="PS50011">
    <property type="entry name" value="PROTEIN_KINASE_DOM"/>
    <property type="match status" value="1"/>
</dbReference>
<keyword evidence="2" id="KW-0808">Transferase</keyword>
<dbReference type="EMBL" id="NHMM01000005">
    <property type="protein sequence ID" value="OUT21284.1"/>
    <property type="molecule type" value="Genomic_DNA"/>
</dbReference>
<dbReference type="InterPro" id="IPR011009">
    <property type="entry name" value="Kinase-like_dom_sf"/>
</dbReference>
<evidence type="ECO:0000313" key="10">
    <source>
        <dbReference type="EMBL" id="AWU75043.1"/>
    </source>
</evidence>
<dbReference type="InterPro" id="IPR050494">
    <property type="entry name" value="Ser_Thr_dual-spec_kinase"/>
</dbReference>
<evidence type="ECO:0000256" key="4">
    <source>
        <dbReference type="ARBA" id="ARBA00022777"/>
    </source>
</evidence>
<dbReference type="SUPFAM" id="SSF56112">
    <property type="entry name" value="Protein kinase-like (PK-like)"/>
    <property type="match status" value="1"/>
</dbReference>
<keyword evidence="4" id="KW-0418">Kinase</keyword>
<dbReference type="STRING" id="4909.A0A099NX45"/>
<keyword evidence="1 7" id="KW-0723">Serine/threonine-protein kinase</keyword>
<dbReference type="eggNOG" id="ENOG502RW7G">
    <property type="taxonomic scope" value="Eukaryota"/>
</dbReference>
<organism evidence="11 13">
    <name type="scientific">Pichia kudriavzevii</name>
    <name type="common">Yeast</name>
    <name type="synonym">Issatchenkia orientalis</name>
    <dbReference type="NCBI Taxonomy" id="4909"/>
    <lineage>
        <taxon>Eukaryota</taxon>
        <taxon>Fungi</taxon>
        <taxon>Dikarya</taxon>
        <taxon>Ascomycota</taxon>
        <taxon>Saccharomycotina</taxon>
        <taxon>Pichiomycetes</taxon>
        <taxon>Pichiales</taxon>
        <taxon>Pichiaceae</taxon>
        <taxon>Pichia</taxon>
    </lineage>
</organism>
<feature type="region of interest" description="Disordered" evidence="8">
    <location>
        <begin position="63"/>
        <end position="102"/>
    </location>
</feature>
<dbReference type="GO" id="GO:0030447">
    <property type="term" value="P:filamentous growth"/>
    <property type="evidence" value="ECO:0007669"/>
    <property type="project" value="UniProtKB-ARBA"/>
</dbReference>
<dbReference type="PANTHER" id="PTHR24058">
    <property type="entry name" value="DUAL SPECIFICITY PROTEIN KINASE"/>
    <property type="match status" value="1"/>
</dbReference>
<dbReference type="InterPro" id="IPR008271">
    <property type="entry name" value="Ser/Thr_kinase_AS"/>
</dbReference>
<dbReference type="OrthoDB" id="1668230at2759"/>
<dbReference type="GeneID" id="40382808"/>
<dbReference type="Proteomes" id="UP000029867">
    <property type="component" value="Unassembled WGS sequence"/>
</dbReference>
<evidence type="ECO:0000256" key="3">
    <source>
        <dbReference type="ARBA" id="ARBA00022741"/>
    </source>
</evidence>
<dbReference type="Pfam" id="PF00069">
    <property type="entry name" value="Pkinase"/>
    <property type="match status" value="1"/>
</dbReference>
<evidence type="ECO:0000256" key="7">
    <source>
        <dbReference type="RuleBase" id="RU000304"/>
    </source>
</evidence>
<evidence type="ECO:0000313" key="11">
    <source>
        <dbReference type="EMBL" id="KGK36559.1"/>
    </source>
</evidence>
<dbReference type="VEuPathDB" id="FungiDB:C5L36_0B02990"/>
<evidence type="ECO:0000313" key="12">
    <source>
        <dbReference type="EMBL" id="OUT21284.1"/>
    </source>
</evidence>
<comment type="similarity">
    <text evidence="7">Belongs to the protein kinase superfamily.</text>
</comment>
<evidence type="ECO:0000259" key="9">
    <source>
        <dbReference type="PROSITE" id="PS50011"/>
    </source>
</evidence>
<dbReference type="PROSITE" id="PS00108">
    <property type="entry name" value="PROTEIN_KINASE_ST"/>
    <property type="match status" value="1"/>
</dbReference>
<dbReference type="HOGENOM" id="CLU_569927_0_0_1"/>
<dbReference type="GO" id="GO:0005524">
    <property type="term" value="F:ATP binding"/>
    <property type="evidence" value="ECO:0007669"/>
    <property type="project" value="UniProtKB-UniRule"/>
</dbReference>
<keyword evidence="15" id="KW-1185">Reference proteome</keyword>
<proteinExistence type="inferred from homology"/>
<dbReference type="InterPro" id="IPR017441">
    <property type="entry name" value="Protein_kinase_ATP_BS"/>
</dbReference>
<gene>
    <name evidence="10" type="ORF">C5L36_0B02990</name>
    <name evidence="12" type="ORF">CAS74_003400</name>
    <name evidence="11" type="ORF">JL09_g4298</name>
</gene>
<feature type="domain" description="Protein kinase" evidence="9">
    <location>
        <begin position="178"/>
        <end position="479"/>
    </location>
</feature>
<dbReference type="GO" id="GO:0004674">
    <property type="term" value="F:protein serine/threonine kinase activity"/>
    <property type="evidence" value="ECO:0007669"/>
    <property type="project" value="UniProtKB-KW"/>
</dbReference>
<dbReference type="InterPro" id="IPR000719">
    <property type="entry name" value="Prot_kinase_dom"/>
</dbReference>
<evidence type="ECO:0000313" key="15">
    <source>
        <dbReference type="Proteomes" id="UP000249293"/>
    </source>
</evidence>
<dbReference type="Gene3D" id="1.10.510.10">
    <property type="entry name" value="Transferase(Phosphotransferase) domain 1"/>
    <property type="match status" value="1"/>
</dbReference>
<evidence type="ECO:0000256" key="1">
    <source>
        <dbReference type="ARBA" id="ARBA00022527"/>
    </source>
</evidence>
<dbReference type="Proteomes" id="UP000249293">
    <property type="component" value="Chromosome 2"/>
</dbReference>
<dbReference type="Proteomes" id="UP000195871">
    <property type="component" value="Unassembled WGS sequence"/>
</dbReference>
<dbReference type="KEGG" id="pkz:C5L36_0B02990"/>
<dbReference type="PANTHER" id="PTHR24058:SF130">
    <property type="entry name" value="SERINE_THREONINE PROTEIN KINASES-RELATED"/>
    <property type="match status" value="1"/>
</dbReference>
<reference evidence="11" key="2">
    <citation type="submission" date="2014-08" db="EMBL/GenBank/DDBJ databases">
        <title>Exploiting Issatchenkia orientalis SD108 for Succinic Acid Production.</title>
        <authorList>
            <person name="Xiao H."/>
            <person name="Shao Z."/>
            <person name="Jiang Y."/>
            <person name="Dole S."/>
            <person name="Zhao H."/>
        </authorList>
    </citation>
    <scope>NUCLEOTIDE SEQUENCE [LARGE SCALE GENOMIC DNA]</scope>
    <source>
        <strain evidence="11">SD108</strain>
    </source>
</reference>
<keyword evidence="3 6" id="KW-0547">Nucleotide-binding</keyword>
<evidence type="ECO:0000313" key="13">
    <source>
        <dbReference type="Proteomes" id="UP000029867"/>
    </source>
</evidence>
<reference evidence="10 15" key="4">
    <citation type="submission" date="2018-06" db="EMBL/GenBank/DDBJ databases">
        <title>Population genomics shows no distinction between pathogenic Candida krusei and environmental Pichia kudriavzevii: One species, four names.</title>
        <authorList>
            <person name="Douglass A.P."/>
            <person name="Offei B."/>
            <person name="Braun-Galleani S."/>
            <person name="Coughlan A.Y."/>
            <person name="Martos A."/>
            <person name="Ortiz-Merino R.A."/>
            <person name="Byrne K.P."/>
            <person name="Wolfe K.H."/>
        </authorList>
    </citation>
    <scope>NUCLEOTIDE SEQUENCE [LARGE SCALE GENOMIC DNA]</scope>
    <source>
        <strain evidence="10 15">CBS573</strain>
    </source>
</reference>
<evidence type="ECO:0000256" key="6">
    <source>
        <dbReference type="PROSITE-ProRule" id="PRU10141"/>
    </source>
</evidence>
<sequence length="479" mass="54330">MYRNETSLSSHTDNSLLDHHFSESDTSLAITSINNTYQNKCQDSPSTTYNDSYMLMQNKNVPSLINRRSGDTKDKKKSLLVGVSFNESPSNRKPGDCSNHSDKINVESPILDDLFNTPTLGSNFDYPNSPVTPVTPYLDQVPFSKSPHIYGDTKEITKYPLNDDKLESFVLIPEVFDIKLVERLGKGGNAYVYACELSTTGSIDNVFSTAIKIPINKSKVKYILQEAKMAIKLREFQNTWFQTECRFFPFIDCYGLYYIDRQKFDMIKPREAFPCLVMKRMTYSLTEFVSTQSKEAEADKTKIHLTLWWKLCQTLLDALKVLKTLGLVHCDLKTDNVMITEYNSTLPIESQISQVLFKVIDFSSTNEIQGMVKCPDMTLQFTAPELLDFSKHPLPTPNSDSFSAGLILLEAATGSKPYSAAGYDHFYLLSVIKEGKVMEWLSPEDMCILNANPDVKRVLEMFLIDRLPVESISSFIQTL</sequence>
<keyword evidence="5 6" id="KW-0067">ATP-binding</keyword>
<dbReference type="EMBL" id="CP028774">
    <property type="protein sequence ID" value="AWU75043.1"/>
    <property type="molecule type" value="Genomic_DNA"/>
</dbReference>
<dbReference type="EMBL" id="JQFK01000064">
    <property type="protein sequence ID" value="KGK36559.1"/>
    <property type="molecule type" value="Genomic_DNA"/>
</dbReference>
<dbReference type="RefSeq" id="XP_029320520.1">
    <property type="nucleotide sequence ID" value="XM_029464661.1"/>
</dbReference>
<feature type="binding site" evidence="6">
    <location>
        <position position="212"/>
    </location>
    <ligand>
        <name>ATP</name>
        <dbReference type="ChEBI" id="CHEBI:30616"/>
    </ligand>
</feature>
<evidence type="ECO:0000256" key="8">
    <source>
        <dbReference type="SAM" id="MobiDB-lite"/>
    </source>
</evidence>
<accession>A0A099NX45</accession>
<evidence type="ECO:0000256" key="5">
    <source>
        <dbReference type="ARBA" id="ARBA00022840"/>
    </source>
</evidence>
<evidence type="ECO:0000256" key="2">
    <source>
        <dbReference type="ARBA" id="ARBA00022679"/>
    </source>
</evidence>